<name>A0ABU9IGP2_9SPHN</name>
<dbReference type="PROSITE" id="PS51257">
    <property type="entry name" value="PROKAR_LIPOPROTEIN"/>
    <property type="match status" value="1"/>
</dbReference>
<reference evidence="2 3" key="1">
    <citation type="submission" date="2024-04" db="EMBL/GenBank/DDBJ databases">
        <title>Aurantiacibacter sp. DGU6 16S ribosomal RNA gene Genome sequencing and assembly.</title>
        <authorList>
            <person name="Park S."/>
        </authorList>
    </citation>
    <scope>NUCLEOTIDE SEQUENCE [LARGE SCALE GENOMIC DNA]</scope>
    <source>
        <strain evidence="2 3">DGU6</strain>
    </source>
</reference>
<feature type="chain" id="PRO_5045806275" evidence="1">
    <location>
        <begin position="20"/>
        <end position="615"/>
    </location>
</feature>
<feature type="signal peptide" evidence="1">
    <location>
        <begin position="1"/>
        <end position="19"/>
    </location>
</feature>
<evidence type="ECO:0000313" key="2">
    <source>
        <dbReference type="EMBL" id="MEL1251596.1"/>
    </source>
</evidence>
<proteinExistence type="predicted"/>
<dbReference type="RefSeq" id="WP_341674145.1">
    <property type="nucleotide sequence ID" value="NZ_JBBYHV010000002.1"/>
</dbReference>
<evidence type="ECO:0000313" key="3">
    <source>
        <dbReference type="Proteomes" id="UP001497045"/>
    </source>
</evidence>
<dbReference type="PANTHER" id="PTHR33361">
    <property type="entry name" value="GLR0591 PROTEIN"/>
    <property type="match status" value="1"/>
</dbReference>
<keyword evidence="3" id="KW-1185">Reference proteome</keyword>
<gene>
    <name evidence="2" type="ORF">AAEO60_13045</name>
</gene>
<dbReference type="Pfam" id="PF05960">
    <property type="entry name" value="DUF885"/>
    <property type="match status" value="1"/>
</dbReference>
<comment type="caution">
    <text evidence="2">The sequence shown here is derived from an EMBL/GenBank/DDBJ whole genome shotgun (WGS) entry which is preliminary data.</text>
</comment>
<dbReference type="Proteomes" id="UP001497045">
    <property type="component" value="Unassembled WGS sequence"/>
</dbReference>
<keyword evidence="1" id="KW-0732">Signal</keyword>
<dbReference type="EMBL" id="JBBYHV010000002">
    <property type="protein sequence ID" value="MEL1251596.1"/>
    <property type="molecule type" value="Genomic_DNA"/>
</dbReference>
<organism evidence="2 3">
    <name type="scientific">Aurantiacibacter gilvus</name>
    <dbReference type="NCBI Taxonomy" id="3139141"/>
    <lineage>
        <taxon>Bacteria</taxon>
        <taxon>Pseudomonadati</taxon>
        <taxon>Pseudomonadota</taxon>
        <taxon>Alphaproteobacteria</taxon>
        <taxon>Sphingomonadales</taxon>
        <taxon>Erythrobacteraceae</taxon>
        <taxon>Aurantiacibacter</taxon>
    </lineage>
</organism>
<dbReference type="PANTHER" id="PTHR33361:SF16">
    <property type="entry name" value="DUF885 DOMAIN-CONTAINING PROTEIN"/>
    <property type="match status" value="1"/>
</dbReference>
<dbReference type="InterPro" id="IPR010281">
    <property type="entry name" value="DUF885"/>
</dbReference>
<protein>
    <submittedName>
        <fullName evidence="2">DUF885 domain-containing protein</fullName>
    </submittedName>
</protein>
<sequence>MKRFAPLLLAAAAPLALTACDVTGPETATIECADQTQTECMNAWFEEKFDEYLAFSPITQTSLGIKTDYDKIDDLSVEGIEEQDAWLQQARADMEANFDYDELTDEGKQSYDVLVFLAESSAERLQYLENEYILDQMSGAHTGLPSFLLGQHTVESEEDMEAFISRISGIGTAMDQLLVRAQHNAEAGTRPPRFAYDAVIAESQGLITGAPFDDGEPSALWTGTEERLAALVEADTISEERADELREQARVALTDDMAPAYQRVVDWFTEDRANTTEVAQGVSSLTNGGDYYTYALRGMTTTDMSADEIHELGLAEVARIRGEIEEVMEEVGFEGTMQEFFAYTRDDPQFFYPDNEAGAQMYIDRATEVIDNITAQLPDYFGTLPQAALEVRRVEAFREQDGAAQHYRPGTPDGSRPGVYYAHLSDMTAMPIPQLEAIAYHEGNPGHHMQISISQEIEGLPRFRTQGSFQTAYVEGWALYAESLAGEMGGYEDPYSRFGMLQSEMWRAIRLVVDTGIHSKGWTEDEAVAYCLENSSNPETTARSEVQRYFVLPGQATSYKIGQIRIQQLRAQAEEELGDAFDIRGFHDTVLNGGSLPLSILERRVALWIESQREA</sequence>
<evidence type="ECO:0000256" key="1">
    <source>
        <dbReference type="SAM" id="SignalP"/>
    </source>
</evidence>
<accession>A0ABU9IGP2</accession>